<name>A0A1Q9EIW0_SYMMI</name>
<evidence type="ECO:0000256" key="1">
    <source>
        <dbReference type="SAM" id="SignalP"/>
    </source>
</evidence>
<organism evidence="2 3">
    <name type="scientific">Symbiodinium microadriaticum</name>
    <name type="common">Dinoflagellate</name>
    <name type="synonym">Zooxanthella microadriatica</name>
    <dbReference type="NCBI Taxonomy" id="2951"/>
    <lineage>
        <taxon>Eukaryota</taxon>
        <taxon>Sar</taxon>
        <taxon>Alveolata</taxon>
        <taxon>Dinophyceae</taxon>
        <taxon>Suessiales</taxon>
        <taxon>Symbiodiniaceae</taxon>
        <taxon>Symbiodinium</taxon>
    </lineage>
</organism>
<protein>
    <submittedName>
        <fullName evidence="2">Uncharacterized protein</fullName>
    </submittedName>
</protein>
<dbReference type="Proteomes" id="UP000186817">
    <property type="component" value="Unassembled WGS sequence"/>
</dbReference>
<feature type="chain" id="PRO_5012841890" evidence="1">
    <location>
        <begin position="21"/>
        <end position="494"/>
    </location>
</feature>
<sequence>MSGFIRNALCFALLTSLSAARRIRANSAGRSLLLEVEDQLGSEVRQALSQRAPQLEEHLRHTFLSLPQNSRGAVGPGGARYALHRLFVQLHGWQMKGLRMEDGDWYRSSPLPAFGNHLPQHLHTFLETRVSHGLDLHELAIVAGLLEHKVIPEKRLSLAYKALKQERAAVSRNDAFDIMHTYLATYILGKEDEGESESVAIEKMLTNRQHLDGGYYPRWTEAADLLQQAADAVAPGASSFEFPQILASLERVADQIFHLENRECGAIRQQLTQLEDHDASGRVTLADFYNTTLHNFFSSAFTESEHYLRDAGALDESVPGMPRVIIPNYLMLDSNCLGSSEYYAVCCIDECEVLLDTIESKIHAPTASPKQLTQLVSSLGAEYALDERLHHAFPRVCPFPHEAGSFLASTAAPLEASAEAMRSRIDEAPDKSTTSLEQFKYAMWTDTEQLVDANKHQVRSWGRSYVSILMFAGVVIGTVSSLAKLAPPVARKVD</sequence>
<dbReference type="EMBL" id="LSRX01000141">
    <property type="protein sequence ID" value="OLQ07345.1"/>
    <property type="molecule type" value="Genomic_DNA"/>
</dbReference>
<reference evidence="2 3" key="1">
    <citation type="submission" date="2016-02" db="EMBL/GenBank/DDBJ databases">
        <title>Genome analysis of coral dinoflagellate symbionts highlights evolutionary adaptations to a symbiotic lifestyle.</title>
        <authorList>
            <person name="Aranda M."/>
            <person name="Li Y."/>
            <person name="Liew Y.J."/>
            <person name="Baumgarten S."/>
            <person name="Simakov O."/>
            <person name="Wilson M."/>
            <person name="Piel J."/>
            <person name="Ashoor H."/>
            <person name="Bougouffa S."/>
            <person name="Bajic V.B."/>
            <person name="Ryu T."/>
            <person name="Ravasi T."/>
            <person name="Bayer T."/>
            <person name="Micklem G."/>
            <person name="Kim H."/>
            <person name="Bhak J."/>
            <person name="Lajeunesse T.C."/>
            <person name="Voolstra C.R."/>
        </authorList>
    </citation>
    <scope>NUCLEOTIDE SEQUENCE [LARGE SCALE GENOMIC DNA]</scope>
    <source>
        <strain evidence="2 3">CCMP2467</strain>
    </source>
</reference>
<feature type="signal peptide" evidence="1">
    <location>
        <begin position="1"/>
        <end position="20"/>
    </location>
</feature>
<keyword evidence="3" id="KW-1185">Reference proteome</keyword>
<dbReference type="OrthoDB" id="415361at2759"/>
<proteinExistence type="predicted"/>
<dbReference type="AlphaFoldDB" id="A0A1Q9EIW0"/>
<evidence type="ECO:0000313" key="2">
    <source>
        <dbReference type="EMBL" id="OLQ07345.1"/>
    </source>
</evidence>
<evidence type="ECO:0000313" key="3">
    <source>
        <dbReference type="Proteomes" id="UP000186817"/>
    </source>
</evidence>
<comment type="caution">
    <text evidence="2">The sequence shown here is derived from an EMBL/GenBank/DDBJ whole genome shotgun (WGS) entry which is preliminary data.</text>
</comment>
<accession>A0A1Q9EIW0</accession>
<gene>
    <name evidence="2" type="ORF">AK812_SmicGene9256</name>
</gene>
<keyword evidence="1" id="KW-0732">Signal</keyword>